<dbReference type="Pfam" id="PF12695">
    <property type="entry name" value="Abhydrolase_5"/>
    <property type="match status" value="1"/>
</dbReference>
<evidence type="ECO:0000256" key="1">
    <source>
        <dbReference type="SAM" id="Phobius"/>
    </source>
</evidence>
<protein>
    <submittedName>
        <fullName evidence="3">Alpha/beta hydrolase</fullName>
    </submittedName>
</protein>
<organism evidence="3 4">
    <name type="scientific">Romboutsia weinsteinii</name>
    <dbReference type="NCBI Taxonomy" id="2020949"/>
    <lineage>
        <taxon>Bacteria</taxon>
        <taxon>Bacillati</taxon>
        <taxon>Bacillota</taxon>
        <taxon>Clostridia</taxon>
        <taxon>Peptostreptococcales</taxon>
        <taxon>Peptostreptococcaceae</taxon>
        <taxon>Romboutsia</taxon>
    </lineage>
</organism>
<proteinExistence type="predicted"/>
<feature type="domain" description="Alpha/beta hydrolase fold-5" evidence="2">
    <location>
        <begin position="90"/>
        <end position="251"/>
    </location>
</feature>
<name>A0A371J8Q4_9FIRM</name>
<keyword evidence="1" id="KW-0812">Transmembrane</keyword>
<keyword evidence="4" id="KW-1185">Reference proteome</keyword>
<feature type="transmembrane region" description="Helical" evidence="1">
    <location>
        <begin position="30"/>
        <end position="49"/>
    </location>
</feature>
<evidence type="ECO:0000313" key="3">
    <source>
        <dbReference type="EMBL" id="RDY29056.1"/>
    </source>
</evidence>
<keyword evidence="1" id="KW-1133">Transmembrane helix</keyword>
<sequence>MELERPLLYNAELKNSEEIENKNKKSKINILKIVASILLAVIIGFFIWASNSYTAQDLAKESLISDEFVEVNRDDFISFTPKNIEPTKGFIFYPGAKVESESYAPLCREIAKKGYEVVIADMPFNLAVLGPNKAKNIMKKYDNIHQWVIGGHSLGGVMAAKFASKNNLIDGVVLLASYPSGDELKNLGKNVLSIWGSKDGVVNFENLIKSKDKLPINTKYVEIEGANHAQFGDYGKQKKDNDAIISEEKQLDITADSIIEFLEKIN</sequence>
<accession>A0A371J8Q4</accession>
<dbReference type="AlphaFoldDB" id="A0A371J8Q4"/>
<dbReference type="Proteomes" id="UP000215694">
    <property type="component" value="Unassembled WGS sequence"/>
</dbReference>
<dbReference type="InterPro" id="IPR029058">
    <property type="entry name" value="AB_hydrolase_fold"/>
</dbReference>
<comment type="caution">
    <text evidence="3">The sequence shown here is derived from an EMBL/GenBank/DDBJ whole genome shotgun (WGS) entry which is preliminary data.</text>
</comment>
<reference evidence="3 4" key="1">
    <citation type="journal article" date="2017" name="Genome Announc.">
        <title>Draft Genome Sequence of Romboutsia weinsteinii sp. nov. Strain CCRI-19649(T) Isolated from Surface Water.</title>
        <authorList>
            <person name="Maheux A.F."/>
            <person name="Boudreau D.K."/>
            <person name="Berube E."/>
            <person name="Boissinot M."/>
            <person name="Cantin P."/>
            <person name="Raymond F."/>
            <person name="Corbeil J."/>
            <person name="Omar R.F."/>
            <person name="Bergeron M.G."/>
        </authorList>
    </citation>
    <scope>NUCLEOTIDE SEQUENCE [LARGE SCALE GENOMIC DNA]</scope>
    <source>
        <strain evidence="3 4">CCRI-19649</strain>
    </source>
</reference>
<keyword evidence="1" id="KW-0472">Membrane</keyword>
<evidence type="ECO:0000313" key="4">
    <source>
        <dbReference type="Proteomes" id="UP000215694"/>
    </source>
</evidence>
<dbReference type="EMBL" id="NOJY02000004">
    <property type="protein sequence ID" value="RDY29056.1"/>
    <property type="molecule type" value="Genomic_DNA"/>
</dbReference>
<dbReference type="Gene3D" id="3.40.50.1820">
    <property type="entry name" value="alpha/beta hydrolase"/>
    <property type="match status" value="1"/>
</dbReference>
<evidence type="ECO:0000259" key="2">
    <source>
        <dbReference type="Pfam" id="PF12695"/>
    </source>
</evidence>
<dbReference type="InterPro" id="IPR029059">
    <property type="entry name" value="AB_hydrolase_5"/>
</dbReference>
<keyword evidence="3" id="KW-0378">Hydrolase</keyword>
<dbReference type="GO" id="GO:0016787">
    <property type="term" value="F:hydrolase activity"/>
    <property type="evidence" value="ECO:0007669"/>
    <property type="project" value="UniProtKB-KW"/>
</dbReference>
<dbReference type="SUPFAM" id="SSF53474">
    <property type="entry name" value="alpha/beta-Hydrolases"/>
    <property type="match status" value="1"/>
</dbReference>
<gene>
    <name evidence="3" type="ORF">CHL78_003320</name>
</gene>
<dbReference type="OrthoDB" id="9780932at2"/>